<evidence type="ECO:0000256" key="2">
    <source>
        <dbReference type="ARBA" id="ARBA00005085"/>
    </source>
</evidence>
<proteinExistence type="inferred from homology"/>
<comment type="function">
    <text evidence="1">Catalyzes both the ATP-dependent activation of exogenously supplied lipoate to lipoyl-AMP and the transfer of the activated lipoyl onto the lipoyl domains of lipoate-dependent enzymes.</text>
</comment>
<dbReference type="SUPFAM" id="SSF55681">
    <property type="entry name" value="Class II aaRS and biotin synthetases"/>
    <property type="match status" value="1"/>
</dbReference>
<dbReference type="GO" id="GO:0005739">
    <property type="term" value="C:mitochondrion"/>
    <property type="evidence" value="ECO:0007669"/>
    <property type="project" value="TreeGrafter"/>
</dbReference>
<feature type="domain" description="BPL/LPL catalytic" evidence="5">
    <location>
        <begin position="60"/>
        <end position="256"/>
    </location>
</feature>
<sequence>MLSSRLPSCSSGRRFRNLYPCYRSYSSPSIPTPQHSIYISKSTNPYFNLSFEDWLFRHKAPDKPLLLLYRDDPCVVIGRNQNPWKEVNLSALRAREGIPFIRRRSGGGTVYHDLGNTNFSIHLPRTSFDRHLTAQVILRAVRSLGIDATVNDRNDICVGKEKICCVSSCVLLSCQIWSAYKIVSQRAYHHGTMLISTQLDTLGDLLHNTKDTMETKGVASVRSPVRNLQQFKPTVTHEAFVDAVIHEFREEYEVRAVNDVVQITGEDNCKDIEYIQNGILELPSWDWAYGQTPEFTYTVSQAFEWGTVKAKIRSKHGLILDCDLSVSNTESQVVSMSVVLQDCVNSTDSRLKEVERALQGRKYGFVSAMDILNGLGDKTGTRVKDVAFWLESTMNS</sequence>
<dbReference type="Pfam" id="PF21948">
    <property type="entry name" value="LplA-B_cat"/>
    <property type="match status" value="1"/>
</dbReference>
<dbReference type="GO" id="GO:0017118">
    <property type="term" value="F:lipoyltransferase activity"/>
    <property type="evidence" value="ECO:0007669"/>
    <property type="project" value="TreeGrafter"/>
</dbReference>
<organism evidence="6 7">
    <name type="scientific">Lentinula detonsa</name>
    <dbReference type="NCBI Taxonomy" id="2804962"/>
    <lineage>
        <taxon>Eukaryota</taxon>
        <taxon>Fungi</taxon>
        <taxon>Dikarya</taxon>
        <taxon>Basidiomycota</taxon>
        <taxon>Agaricomycotina</taxon>
        <taxon>Agaricomycetes</taxon>
        <taxon>Agaricomycetidae</taxon>
        <taxon>Agaricales</taxon>
        <taxon>Marasmiineae</taxon>
        <taxon>Omphalotaceae</taxon>
        <taxon>Lentinula</taxon>
    </lineage>
</organism>
<evidence type="ECO:0000313" key="7">
    <source>
        <dbReference type="Proteomes" id="UP001163850"/>
    </source>
</evidence>
<dbReference type="GO" id="GO:0016874">
    <property type="term" value="F:ligase activity"/>
    <property type="evidence" value="ECO:0007669"/>
    <property type="project" value="UniProtKB-KW"/>
</dbReference>
<dbReference type="PANTHER" id="PTHR12561">
    <property type="entry name" value="LIPOATE-PROTEIN LIGASE"/>
    <property type="match status" value="1"/>
</dbReference>
<dbReference type="Gene3D" id="3.30.390.50">
    <property type="entry name" value="CO dehydrogenase flavoprotein, C-terminal domain"/>
    <property type="match status" value="1"/>
</dbReference>
<dbReference type="InterPro" id="IPR045864">
    <property type="entry name" value="aa-tRNA-synth_II/BPL/LPL"/>
</dbReference>
<dbReference type="InterPro" id="IPR004143">
    <property type="entry name" value="BPL_LPL_catalytic"/>
</dbReference>
<dbReference type="Gene3D" id="3.30.930.10">
    <property type="entry name" value="Bira Bifunctional Protein, Domain 2"/>
    <property type="match status" value="1"/>
</dbReference>
<protein>
    <recommendedName>
        <fullName evidence="4">Putative lipoate-protein ligase A</fullName>
    </recommendedName>
</protein>
<dbReference type="GO" id="GO:0009249">
    <property type="term" value="P:protein lipoylation"/>
    <property type="evidence" value="ECO:0007669"/>
    <property type="project" value="InterPro"/>
</dbReference>
<dbReference type="PROSITE" id="PS51733">
    <property type="entry name" value="BPL_LPL_CATALYTIC"/>
    <property type="match status" value="1"/>
</dbReference>
<evidence type="ECO:0000313" key="6">
    <source>
        <dbReference type="EMBL" id="KAJ3987655.1"/>
    </source>
</evidence>
<comment type="similarity">
    <text evidence="3">Belongs to the LplA family.</text>
</comment>
<dbReference type="NCBIfam" id="TIGR00545">
    <property type="entry name" value="lipoyltrans"/>
    <property type="match status" value="1"/>
</dbReference>
<reference evidence="6" key="1">
    <citation type="submission" date="2022-08" db="EMBL/GenBank/DDBJ databases">
        <authorList>
            <consortium name="DOE Joint Genome Institute"/>
            <person name="Min B."/>
            <person name="Riley R."/>
            <person name="Sierra-Patev S."/>
            <person name="Naranjo-Ortiz M."/>
            <person name="Looney B."/>
            <person name="Konkel Z."/>
            <person name="Slot J.C."/>
            <person name="Sakamoto Y."/>
            <person name="Steenwyk J.L."/>
            <person name="Rokas A."/>
            <person name="Carro J."/>
            <person name="Camarero S."/>
            <person name="Ferreira P."/>
            <person name="Molpeceres G."/>
            <person name="Ruiz-Duenas F.J."/>
            <person name="Serrano A."/>
            <person name="Henrissat B."/>
            <person name="Drula E."/>
            <person name="Hughes K.W."/>
            <person name="Mata J.L."/>
            <person name="Ishikawa N.K."/>
            <person name="Vargas-Isla R."/>
            <person name="Ushijima S."/>
            <person name="Smith C.A."/>
            <person name="Ahrendt S."/>
            <person name="Andreopoulos W."/>
            <person name="He G."/>
            <person name="Labutti K."/>
            <person name="Lipzen A."/>
            <person name="Ng V."/>
            <person name="Sandor L."/>
            <person name="Barry K."/>
            <person name="Martinez A.T."/>
            <person name="Xiao Y."/>
            <person name="Gibbons J.G."/>
            <person name="Terashima K."/>
            <person name="Hibbett D.S."/>
            <person name="Grigoriev I.V."/>
        </authorList>
    </citation>
    <scope>NUCLEOTIDE SEQUENCE</scope>
    <source>
        <strain evidence="6">TFB7829</strain>
    </source>
</reference>
<comment type="pathway">
    <text evidence="2">Protein modification; protein lipoylation via exogenous pathway; protein N(6)-(lipoyl)lysine from lipoate: step 2/2.</text>
</comment>
<evidence type="ECO:0000256" key="1">
    <source>
        <dbReference type="ARBA" id="ARBA00003253"/>
    </source>
</evidence>
<gene>
    <name evidence="6" type="ORF">F5890DRAFT_736319</name>
</gene>
<dbReference type="Proteomes" id="UP001163850">
    <property type="component" value="Unassembled WGS sequence"/>
</dbReference>
<dbReference type="PANTHER" id="PTHR12561:SF3">
    <property type="entry name" value="LIPOYLTRANSFERASE 1, MITOCHONDRIAL"/>
    <property type="match status" value="1"/>
</dbReference>
<dbReference type="AlphaFoldDB" id="A0AA38UV27"/>
<evidence type="ECO:0000256" key="4">
    <source>
        <dbReference type="ARBA" id="ARBA00015925"/>
    </source>
</evidence>
<accession>A0AA38UV27</accession>
<evidence type="ECO:0000256" key="3">
    <source>
        <dbReference type="ARBA" id="ARBA00008242"/>
    </source>
</evidence>
<name>A0AA38UV27_9AGAR</name>
<dbReference type="CDD" id="cd16443">
    <property type="entry name" value="LplA"/>
    <property type="match status" value="1"/>
</dbReference>
<evidence type="ECO:0000259" key="5">
    <source>
        <dbReference type="PROSITE" id="PS51733"/>
    </source>
</evidence>
<dbReference type="EMBL" id="MU801920">
    <property type="protein sequence ID" value="KAJ3987655.1"/>
    <property type="molecule type" value="Genomic_DNA"/>
</dbReference>
<keyword evidence="6" id="KW-0436">Ligase</keyword>
<dbReference type="InterPro" id="IPR004562">
    <property type="entry name" value="LipoylTrfase_LipoateP_Ligase"/>
</dbReference>
<comment type="caution">
    <text evidence="6">The sequence shown here is derived from an EMBL/GenBank/DDBJ whole genome shotgun (WGS) entry which is preliminary data.</text>
</comment>